<dbReference type="RefSeq" id="WP_111477190.1">
    <property type="nucleotide sequence ID" value="NZ_QHKM01000001.1"/>
</dbReference>
<dbReference type="OrthoDB" id="863842at2"/>
<dbReference type="EMBL" id="QHKM01000001">
    <property type="protein sequence ID" value="RAK70440.1"/>
    <property type="molecule type" value="Genomic_DNA"/>
</dbReference>
<feature type="signal peptide" evidence="1">
    <location>
        <begin position="1"/>
        <end position="30"/>
    </location>
</feature>
<organism evidence="2 3">
    <name type="scientific">Hymenobacter edaphi</name>
    <dbReference type="NCBI Taxonomy" id="2211146"/>
    <lineage>
        <taxon>Bacteria</taxon>
        <taxon>Pseudomonadati</taxon>
        <taxon>Bacteroidota</taxon>
        <taxon>Cytophagia</taxon>
        <taxon>Cytophagales</taxon>
        <taxon>Hymenobacteraceae</taxon>
        <taxon>Hymenobacter</taxon>
    </lineage>
</organism>
<dbReference type="Gene3D" id="2.130.10.10">
    <property type="entry name" value="YVTN repeat-like/Quinoprotein amine dehydrogenase"/>
    <property type="match status" value="1"/>
</dbReference>
<dbReference type="InterPro" id="IPR015943">
    <property type="entry name" value="WD40/YVTN_repeat-like_dom_sf"/>
</dbReference>
<dbReference type="CDD" id="cd15482">
    <property type="entry name" value="Sialidase_non-viral"/>
    <property type="match status" value="2"/>
</dbReference>
<feature type="chain" id="PRO_5016428073" description="Secretion system C-terminal sorting domain-containing protein" evidence="1">
    <location>
        <begin position="31"/>
        <end position="459"/>
    </location>
</feature>
<dbReference type="SUPFAM" id="SSF110296">
    <property type="entry name" value="Oligoxyloglucan reducing end-specific cellobiohydrolase"/>
    <property type="match status" value="1"/>
</dbReference>
<dbReference type="NCBIfam" id="TIGR04183">
    <property type="entry name" value="Por_Secre_tail"/>
    <property type="match status" value="1"/>
</dbReference>
<comment type="caution">
    <text evidence="2">The sequence shown here is derived from an EMBL/GenBank/DDBJ whole genome shotgun (WGS) entry which is preliminary data.</text>
</comment>
<evidence type="ECO:0000313" key="2">
    <source>
        <dbReference type="EMBL" id="RAK70440.1"/>
    </source>
</evidence>
<reference evidence="3" key="1">
    <citation type="submission" date="2018-05" db="EMBL/GenBank/DDBJ databases">
        <authorList>
            <person name="Nie L."/>
        </authorList>
    </citation>
    <scope>NUCLEOTIDE SEQUENCE [LARGE SCALE GENOMIC DNA]</scope>
    <source>
        <strain evidence="3">NL</strain>
    </source>
</reference>
<name>A0A328BT13_9BACT</name>
<keyword evidence="3" id="KW-1185">Reference proteome</keyword>
<sequence>MFKLTLPFPARRWLLALLWPLLHLAPAAQAQRFWLTTPAFPEGPKTGLVALSDSVLCTAVGPGILRTASQGRSWTLALRARGITAFYTTRSGLLLAGGLGRIYRSPDAGLSWDSVALPSPYPVAAFVETPAGGLLAGVGVLDAIDGFLGGGVFFSADHGQSWAARNNGLGAGRFVNQLAADRTGRLFLSVADDDAANGPGLYLSADNGLNWQRLAVHVGRGFAPLTVYQVTALAVRPQQDSLLLSFTGSGGNFGVALNLTKSLADLTNGAALWTVQPALFSSWWWDGTVLNRVHFARNGDWYSSCTGSVNTGGTLVSQDQGRSWKRVRQGLGLDAGGRRGPQFFAEASDGKLLMVQHRDERVYWTDASLVTAARPPRAAGPPLTLYPNPAGDVAHLALPAGPALRTLTLFDLEGRRVRAFPLPTRPPSALDLRGLAAGVYVVAATRADGQVLRQRLVKH</sequence>
<evidence type="ECO:0000256" key="1">
    <source>
        <dbReference type="SAM" id="SignalP"/>
    </source>
</evidence>
<evidence type="ECO:0008006" key="4">
    <source>
        <dbReference type="Google" id="ProtNLM"/>
    </source>
</evidence>
<accession>A0A328BT13</accession>
<dbReference type="InterPro" id="IPR026444">
    <property type="entry name" value="Secre_tail"/>
</dbReference>
<dbReference type="Proteomes" id="UP000248553">
    <property type="component" value="Unassembled WGS sequence"/>
</dbReference>
<protein>
    <recommendedName>
        <fullName evidence="4">Secretion system C-terminal sorting domain-containing protein</fullName>
    </recommendedName>
</protein>
<dbReference type="AlphaFoldDB" id="A0A328BT13"/>
<gene>
    <name evidence="2" type="ORF">DLM85_06285</name>
</gene>
<proteinExistence type="predicted"/>
<keyword evidence="1" id="KW-0732">Signal</keyword>
<evidence type="ECO:0000313" key="3">
    <source>
        <dbReference type="Proteomes" id="UP000248553"/>
    </source>
</evidence>